<dbReference type="RefSeq" id="WP_145267479.1">
    <property type="nucleotide sequence ID" value="NZ_CP036426.1"/>
</dbReference>
<organism evidence="7 8">
    <name type="scientific">Tautonia plasticadhaerens</name>
    <dbReference type="NCBI Taxonomy" id="2527974"/>
    <lineage>
        <taxon>Bacteria</taxon>
        <taxon>Pseudomonadati</taxon>
        <taxon>Planctomycetota</taxon>
        <taxon>Planctomycetia</taxon>
        <taxon>Isosphaerales</taxon>
        <taxon>Isosphaeraceae</taxon>
        <taxon>Tautonia</taxon>
    </lineage>
</organism>
<evidence type="ECO:0000259" key="6">
    <source>
        <dbReference type="Pfam" id="PF00535"/>
    </source>
</evidence>
<evidence type="ECO:0000256" key="5">
    <source>
        <dbReference type="ARBA" id="ARBA00023136"/>
    </source>
</evidence>
<proteinExistence type="predicted"/>
<comment type="subcellular location">
    <subcellularLocation>
        <location evidence="1">Cell membrane</location>
    </subcellularLocation>
</comment>
<dbReference type="GO" id="GO:0005886">
    <property type="term" value="C:plasma membrane"/>
    <property type="evidence" value="ECO:0007669"/>
    <property type="project" value="UniProtKB-SubCell"/>
</dbReference>
<dbReference type="InterPro" id="IPR026461">
    <property type="entry name" value="Trfase_2_rSAM/seldom_assoc"/>
</dbReference>
<evidence type="ECO:0000313" key="7">
    <source>
        <dbReference type="EMBL" id="QDV33058.1"/>
    </source>
</evidence>
<dbReference type="Proteomes" id="UP000317835">
    <property type="component" value="Chromosome"/>
</dbReference>
<keyword evidence="5" id="KW-0472">Membrane</keyword>
<dbReference type="Pfam" id="PF00535">
    <property type="entry name" value="Glycos_transf_2"/>
    <property type="match status" value="1"/>
</dbReference>
<dbReference type="PANTHER" id="PTHR43646:SF2">
    <property type="entry name" value="GLYCOSYLTRANSFERASE 2-LIKE DOMAIN-CONTAINING PROTEIN"/>
    <property type="match status" value="1"/>
</dbReference>
<evidence type="ECO:0000256" key="1">
    <source>
        <dbReference type="ARBA" id="ARBA00004236"/>
    </source>
</evidence>
<dbReference type="Gene3D" id="3.90.550.10">
    <property type="entry name" value="Spore Coat Polysaccharide Biosynthesis Protein SpsA, Chain A"/>
    <property type="match status" value="1"/>
</dbReference>
<gene>
    <name evidence="7" type="ORF">ElP_09000</name>
</gene>
<dbReference type="OrthoDB" id="9806525at2"/>
<sequence length="231" mass="24794">MSSPRVSVSVIIPTLEEAATIATCLDHLASQGADEVIVADGDSADGTADLAQASGARVVRSPRGRGVQQNRGASQAGGDVLLFLHADCRLEAGSVSRLRRFVGRCPKVPGGCFRMRVDAPDLPFRTIDAAAHLRAGLAGLPYGDQGVFVPRWAFDRVGGFPEVPLMDDVYLALRLRSLGRIALLPERIYVSPRRWRRHGILGQSLRNWSLTAAAASGVSPGVLSRFYPIVR</sequence>
<evidence type="ECO:0000313" key="8">
    <source>
        <dbReference type="Proteomes" id="UP000317835"/>
    </source>
</evidence>
<keyword evidence="2" id="KW-1003">Cell membrane</keyword>
<accession>A0A518GWT6</accession>
<dbReference type="CDD" id="cd02522">
    <property type="entry name" value="GT_2_like_a"/>
    <property type="match status" value="1"/>
</dbReference>
<keyword evidence="3 7" id="KW-0328">Glycosyltransferase</keyword>
<feature type="domain" description="Glycosyltransferase 2-like" evidence="6">
    <location>
        <begin position="9"/>
        <end position="113"/>
    </location>
</feature>
<dbReference type="KEGG" id="tpla:ElP_09000"/>
<keyword evidence="8" id="KW-1185">Reference proteome</keyword>
<reference evidence="7 8" key="1">
    <citation type="submission" date="2019-02" db="EMBL/GenBank/DDBJ databases">
        <title>Deep-cultivation of Planctomycetes and their phenomic and genomic characterization uncovers novel biology.</title>
        <authorList>
            <person name="Wiegand S."/>
            <person name="Jogler M."/>
            <person name="Boedeker C."/>
            <person name="Pinto D."/>
            <person name="Vollmers J."/>
            <person name="Rivas-Marin E."/>
            <person name="Kohn T."/>
            <person name="Peeters S.H."/>
            <person name="Heuer A."/>
            <person name="Rast P."/>
            <person name="Oberbeckmann S."/>
            <person name="Bunk B."/>
            <person name="Jeske O."/>
            <person name="Meyerdierks A."/>
            <person name="Storesund J.E."/>
            <person name="Kallscheuer N."/>
            <person name="Luecker S."/>
            <person name="Lage O.M."/>
            <person name="Pohl T."/>
            <person name="Merkel B.J."/>
            <person name="Hornburger P."/>
            <person name="Mueller R.-W."/>
            <person name="Bruemmer F."/>
            <person name="Labrenz M."/>
            <person name="Spormann A.M."/>
            <person name="Op den Camp H."/>
            <person name="Overmann J."/>
            <person name="Amann R."/>
            <person name="Jetten M.S.M."/>
            <person name="Mascher T."/>
            <person name="Medema M.H."/>
            <person name="Devos D.P."/>
            <person name="Kaster A.-K."/>
            <person name="Ovreas L."/>
            <person name="Rohde M."/>
            <person name="Galperin M.Y."/>
            <person name="Jogler C."/>
        </authorList>
    </citation>
    <scope>NUCLEOTIDE SEQUENCE [LARGE SCALE GENOMIC DNA]</scope>
    <source>
        <strain evidence="7 8">ElP</strain>
    </source>
</reference>
<evidence type="ECO:0000256" key="2">
    <source>
        <dbReference type="ARBA" id="ARBA00022475"/>
    </source>
</evidence>
<dbReference type="EC" id="2.4.1.-" evidence="7"/>
<dbReference type="EMBL" id="CP036426">
    <property type="protein sequence ID" value="QDV33058.1"/>
    <property type="molecule type" value="Genomic_DNA"/>
</dbReference>
<keyword evidence="4 7" id="KW-0808">Transferase</keyword>
<evidence type="ECO:0000256" key="3">
    <source>
        <dbReference type="ARBA" id="ARBA00022676"/>
    </source>
</evidence>
<dbReference type="InterPro" id="IPR029044">
    <property type="entry name" value="Nucleotide-diphossugar_trans"/>
</dbReference>
<evidence type="ECO:0000256" key="4">
    <source>
        <dbReference type="ARBA" id="ARBA00022679"/>
    </source>
</evidence>
<name>A0A518GWT6_9BACT</name>
<dbReference type="NCBIfam" id="TIGR04283">
    <property type="entry name" value="glyco_like_mftF"/>
    <property type="match status" value="1"/>
</dbReference>
<dbReference type="InterPro" id="IPR001173">
    <property type="entry name" value="Glyco_trans_2-like"/>
</dbReference>
<dbReference type="SUPFAM" id="SSF53448">
    <property type="entry name" value="Nucleotide-diphospho-sugar transferases"/>
    <property type="match status" value="1"/>
</dbReference>
<dbReference type="AlphaFoldDB" id="A0A518GWT6"/>
<dbReference type="GO" id="GO:0016757">
    <property type="term" value="F:glycosyltransferase activity"/>
    <property type="evidence" value="ECO:0007669"/>
    <property type="project" value="UniProtKB-KW"/>
</dbReference>
<dbReference type="PANTHER" id="PTHR43646">
    <property type="entry name" value="GLYCOSYLTRANSFERASE"/>
    <property type="match status" value="1"/>
</dbReference>
<protein>
    <submittedName>
        <fullName evidence="7">PGL/p-HBAD biosynthesis glycosyltransferase</fullName>
        <ecNumber evidence="7">2.4.1.-</ecNumber>
    </submittedName>
</protein>